<accession>A0A1W2AC26</accession>
<feature type="chain" id="PRO_5012145013" description="AMIN-like domain-containing protein" evidence="1">
    <location>
        <begin position="25"/>
        <end position="183"/>
    </location>
</feature>
<proteinExistence type="predicted"/>
<evidence type="ECO:0000313" key="4">
    <source>
        <dbReference type="Proteomes" id="UP000192674"/>
    </source>
</evidence>
<dbReference type="EMBL" id="FWXV01000001">
    <property type="protein sequence ID" value="SMC58194.1"/>
    <property type="molecule type" value="Genomic_DNA"/>
</dbReference>
<dbReference type="AlphaFoldDB" id="A0A1W2AC26"/>
<gene>
    <name evidence="3" type="ORF">SAMN05661093_00679</name>
</gene>
<sequence length="183" mass="19824">MSRRTLLLLIVTVAALLVPLSAAAAPTPPAAPAAPAACGVTWGSQKKMAPSTMFGELVDIRTGRHDCYDRLVLGFTSHVDGFVVSYVDQLVEDPTGVPIPLRGEARLSVAAHGPAYNDNGQPTYTFQNRNELVDLTGYQTFRQLAWAGSFEAITTVGLGVRARLPFRVFTWDNKVIVDVAHTW</sequence>
<evidence type="ECO:0000256" key="1">
    <source>
        <dbReference type="SAM" id="SignalP"/>
    </source>
</evidence>
<evidence type="ECO:0000259" key="2">
    <source>
        <dbReference type="Pfam" id="PF24837"/>
    </source>
</evidence>
<evidence type="ECO:0000313" key="3">
    <source>
        <dbReference type="EMBL" id="SMC58194.1"/>
    </source>
</evidence>
<keyword evidence="1" id="KW-0732">Signal</keyword>
<dbReference type="InterPro" id="IPR056303">
    <property type="entry name" value="AMIN-like"/>
</dbReference>
<name>A0A1W2AC26_KIBAR</name>
<dbReference type="Proteomes" id="UP000192674">
    <property type="component" value="Unassembled WGS sequence"/>
</dbReference>
<keyword evidence="4" id="KW-1185">Reference proteome</keyword>
<dbReference type="Pfam" id="PF24837">
    <property type="entry name" value="AMIN-like"/>
    <property type="match status" value="1"/>
</dbReference>
<protein>
    <recommendedName>
        <fullName evidence="2">AMIN-like domain-containing protein</fullName>
    </recommendedName>
</protein>
<feature type="signal peptide" evidence="1">
    <location>
        <begin position="1"/>
        <end position="24"/>
    </location>
</feature>
<feature type="domain" description="AMIN-like" evidence="2">
    <location>
        <begin position="56"/>
        <end position="181"/>
    </location>
</feature>
<reference evidence="3 4" key="1">
    <citation type="submission" date="2017-04" db="EMBL/GenBank/DDBJ databases">
        <authorList>
            <person name="Afonso C.L."/>
            <person name="Miller P.J."/>
            <person name="Scott M.A."/>
            <person name="Spackman E."/>
            <person name="Goraichik I."/>
            <person name="Dimitrov K.M."/>
            <person name="Suarez D.L."/>
            <person name="Swayne D.E."/>
        </authorList>
    </citation>
    <scope>NUCLEOTIDE SEQUENCE [LARGE SCALE GENOMIC DNA]</scope>
    <source>
        <strain evidence="3 4">DSM 43828</strain>
    </source>
</reference>
<organism evidence="3 4">
    <name type="scientific">Kibdelosporangium aridum</name>
    <dbReference type="NCBI Taxonomy" id="2030"/>
    <lineage>
        <taxon>Bacteria</taxon>
        <taxon>Bacillati</taxon>
        <taxon>Actinomycetota</taxon>
        <taxon>Actinomycetes</taxon>
        <taxon>Pseudonocardiales</taxon>
        <taxon>Pseudonocardiaceae</taxon>
        <taxon>Kibdelosporangium</taxon>
    </lineage>
</organism>